<evidence type="ECO:0000313" key="2">
    <source>
        <dbReference type="EMBL" id="TCO72678.1"/>
    </source>
</evidence>
<gene>
    <name evidence="2" type="ORF">EV214_11742</name>
</gene>
<reference evidence="2 3" key="1">
    <citation type="submission" date="2019-03" db="EMBL/GenBank/DDBJ databases">
        <title>Genomic Encyclopedia of Type Strains, Phase IV (KMG-IV): sequencing the most valuable type-strain genomes for metagenomic binning, comparative biology and taxonomic classification.</title>
        <authorList>
            <person name="Goeker M."/>
        </authorList>
    </citation>
    <scope>NUCLEOTIDE SEQUENCE [LARGE SCALE GENOMIC DNA]</scope>
    <source>
        <strain evidence="2 3">DSM 102940</strain>
    </source>
</reference>
<dbReference type="Pfam" id="PF03167">
    <property type="entry name" value="UDG"/>
    <property type="match status" value="1"/>
</dbReference>
<dbReference type="NCBIfam" id="TIGR04274">
    <property type="entry name" value="hypoxanDNAglyco"/>
    <property type="match status" value="1"/>
</dbReference>
<dbReference type="Proteomes" id="UP000294919">
    <property type="component" value="Unassembled WGS sequence"/>
</dbReference>
<sequence>MIRCFEPIVDSQCKLVILGSMPGEESLKQQQYYAFKRNQFWKMIYLIFGEVLSDDYNEKKSFLLKHNIALWDVLKNCEREGSLDSKIKNETANDFEGFFNRYPNLKYVSFNGTKAYHSFKKYVGFDLKSNLEYFQLPSTSPANTQRLEEKIKAWERIKNLV</sequence>
<dbReference type="EMBL" id="SLWV01000017">
    <property type="protein sequence ID" value="TCO72678.1"/>
    <property type="molecule type" value="Genomic_DNA"/>
</dbReference>
<dbReference type="InterPro" id="IPR026353">
    <property type="entry name" value="Hypoxan-DNA_Glyclase"/>
</dbReference>
<keyword evidence="3" id="KW-1185">Reference proteome</keyword>
<evidence type="ECO:0000313" key="3">
    <source>
        <dbReference type="Proteomes" id="UP000294919"/>
    </source>
</evidence>
<dbReference type="OrthoDB" id="9799921at2"/>
<dbReference type="Gene3D" id="3.40.470.10">
    <property type="entry name" value="Uracil-DNA glycosylase-like domain"/>
    <property type="match status" value="1"/>
</dbReference>
<dbReference type="InterPro" id="IPR005122">
    <property type="entry name" value="Uracil-DNA_glycosylase-like"/>
</dbReference>
<protein>
    <submittedName>
        <fullName evidence="2">G/U mismatch-specific uracil-DNA glycosylase</fullName>
    </submittedName>
</protein>
<dbReference type="AlphaFoldDB" id="A0A4R2KRB9"/>
<dbReference type="SMART" id="SM00987">
    <property type="entry name" value="UreE_C"/>
    <property type="match status" value="1"/>
</dbReference>
<dbReference type="RefSeq" id="WP_132246077.1">
    <property type="nucleotide sequence ID" value="NZ_SLWV01000017.1"/>
</dbReference>
<dbReference type="SMART" id="SM00986">
    <property type="entry name" value="UDG"/>
    <property type="match status" value="1"/>
</dbReference>
<comment type="caution">
    <text evidence="2">The sequence shown here is derived from an EMBL/GenBank/DDBJ whole genome shotgun (WGS) entry which is preliminary data.</text>
</comment>
<name>A0A4R2KRB9_9FIRM</name>
<accession>A0A4R2KRB9</accession>
<feature type="domain" description="Uracil-DNA glycosylase-like" evidence="1">
    <location>
        <begin position="6"/>
        <end position="158"/>
    </location>
</feature>
<dbReference type="CDD" id="cd10032">
    <property type="entry name" value="UDG-F6_HDG"/>
    <property type="match status" value="1"/>
</dbReference>
<dbReference type="SUPFAM" id="SSF52141">
    <property type="entry name" value="Uracil-DNA glycosylase-like"/>
    <property type="match status" value="1"/>
</dbReference>
<evidence type="ECO:0000259" key="1">
    <source>
        <dbReference type="SMART" id="SM00986"/>
    </source>
</evidence>
<proteinExistence type="predicted"/>
<organism evidence="2 3">
    <name type="scientific">Marinisporobacter balticus</name>
    <dbReference type="NCBI Taxonomy" id="2018667"/>
    <lineage>
        <taxon>Bacteria</taxon>
        <taxon>Bacillati</taxon>
        <taxon>Bacillota</taxon>
        <taxon>Clostridia</taxon>
        <taxon>Peptostreptococcales</taxon>
        <taxon>Thermotaleaceae</taxon>
        <taxon>Marinisporobacter</taxon>
    </lineage>
</organism>
<dbReference type="InterPro" id="IPR036895">
    <property type="entry name" value="Uracil-DNA_glycosylase-like_sf"/>
</dbReference>